<dbReference type="EMBL" id="JAMZIH010009022">
    <property type="protein sequence ID" value="KAJ1670894.1"/>
    <property type="molecule type" value="Genomic_DNA"/>
</dbReference>
<reference evidence="1" key="1">
    <citation type="submission" date="2022-06" db="EMBL/GenBank/DDBJ databases">
        <title>Phylogenomic reconstructions and comparative analyses of Kickxellomycotina fungi.</title>
        <authorList>
            <person name="Reynolds N.K."/>
            <person name="Stajich J.E."/>
            <person name="Barry K."/>
            <person name="Grigoriev I.V."/>
            <person name="Crous P."/>
            <person name="Smith M.E."/>
        </authorList>
    </citation>
    <scope>NUCLEOTIDE SEQUENCE</scope>
    <source>
        <strain evidence="1">RSA 2271</strain>
    </source>
</reference>
<organism evidence="1 2">
    <name type="scientific">Spiromyces aspiralis</name>
    <dbReference type="NCBI Taxonomy" id="68401"/>
    <lineage>
        <taxon>Eukaryota</taxon>
        <taxon>Fungi</taxon>
        <taxon>Fungi incertae sedis</taxon>
        <taxon>Zoopagomycota</taxon>
        <taxon>Kickxellomycotina</taxon>
        <taxon>Kickxellomycetes</taxon>
        <taxon>Kickxellales</taxon>
        <taxon>Kickxellaceae</taxon>
        <taxon>Spiromyces</taxon>
    </lineage>
</organism>
<gene>
    <name evidence="1" type="ORF">EV182_007943</name>
</gene>
<protein>
    <submittedName>
        <fullName evidence="1">Uncharacterized protein</fullName>
    </submittedName>
</protein>
<accession>A0ACC1HA14</accession>
<evidence type="ECO:0000313" key="1">
    <source>
        <dbReference type="EMBL" id="KAJ1670894.1"/>
    </source>
</evidence>
<dbReference type="Proteomes" id="UP001145114">
    <property type="component" value="Unassembled WGS sequence"/>
</dbReference>
<feature type="non-terminal residue" evidence="1">
    <location>
        <position position="1"/>
    </location>
</feature>
<proteinExistence type="predicted"/>
<sequence length="86" mass="9344">VHDLRQASELASISQNTEVTASSHQDTTQSQNLVDSLNELFDPNGPLASWGFDWNAFNAPPQDIDETYKDDSTAAATAANVAKHQQ</sequence>
<evidence type="ECO:0000313" key="2">
    <source>
        <dbReference type="Proteomes" id="UP001145114"/>
    </source>
</evidence>
<keyword evidence="2" id="KW-1185">Reference proteome</keyword>
<comment type="caution">
    <text evidence="1">The sequence shown here is derived from an EMBL/GenBank/DDBJ whole genome shotgun (WGS) entry which is preliminary data.</text>
</comment>
<name>A0ACC1HA14_9FUNG</name>